<sequence>MNIFLDGGCGKSLEDLSLQSFYLNPSLGNTIDFIKGRVGFYGIVVYWVDMKKVMSMEYRDLIPDENLWREVVVASRCGQDSAVDDDDFVYGYQLSNPREIIKKYNKDNEDSRRGRISKARWFEPIRHLQLAVKNKKAAKVINSYQVGIIYFHLKNQ</sequence>
<gene>
    <name evidence="1" type="ORF">Glove_157g81</name>
</gene>
<keyword evidence="2" id="KW-1185">Reference proteome</keyword>
<name>A0A397IVH9_9GLOM</name>
<evidence type="ECO:0000313" key="1">
    <source>
        <dbReference type="EMBL" id="RHZ78702.1"/>
    </source>
</evidence>
<reference evidence="1 2" key="1">
    <citation type="submission" date="2018-08" db="EMBL/GenBank/DDBJ databases">
        <title>Genome and evolution of the arbuscular mycorrhizal fungus Diversispora epigaea (formerly Glomus versiforme) and its bacterial endosymbionts.</title>
        <authorList>
            <person name="Sun X."/>
            <person name="Fei Z."/>
            <person name="Harrison M."/>
        </authorList>
    </citation>
    <scope>NUCLEOTIDE SEQUENCE [LARGE SCALE GENOMIC DNA]</scope>
    <source>
        <strain evidence="1 2">IT104</strain>
    </source>
</reference>
<dbReference type="EMBL" id="PQFF01000148">
    <property type="protein sequence ID" value="RHZ78702.1"/>
    <property type="molecule type" value="Genomic_DNA"/>
</dbReference>
<organism evidence="1 2">
    <name type="scientific">Diversispora epigaea</name>
    <dbReference type="NCBI Taxonomy" id="1348612"/>
    <lineage>
        <taxon>Eukaryota</taxon>
        <taxon>Fungi</taxon>
        <taxon>Fungi incertae sedis</taxon>
        <taxon>Mucoromycota</taxon>
        <taxon>Glomeromycotina</taxon>
        <taxon>Glomeromycetes</taxon>
        <taxon>Diversisporales</taxon>
        <taxon>Diversisporaceae</taxon>
        <taxon>Diversispora</taxon>
    </lineage>
</organism>
<evidence type="ECO:0000313" key="2">
    <source>
        <dbReference type="Proteomes" id="UP000266861"/>
    </source>
</evidence>
<protein>
    <submittedName>
        <fullName evidence="1">Uncharacterized protein</fullName>
    </submittedName>
</protein>
<accession>A0A397IVH9</accession>
<dbReference type="Proteomes" id="UP000266861">
    <property type="component" value="Unassembled WGS sequence"/>
</dbReference>
<dbReference type="AlphaFoldDB" id="A0A397IVH9"/>
<dbReference type="OrthoDB" id="2314945at2759"/>
<comment type="caution">
    <text evidence="1">The sequence shown here is derived from an EMBL/GenBank/DDBJ whole genome shotgun (WGS) entry which is preliminary data.</text>
</comment>
<proteinExistence type="predicted"/>